<dbReference type="GO" id="GO:0046872">
    <property type="term" value="F:metal ion binding"/>
    <property type="evidence" value="ECO:0007669"/>
    <property type="project" value="UniProtKB-KW"/>
</dbReference>
<keyword evidence="6" id="KW-0411">Iron-sulfur</keyword>
<evidence type="ECO:0000256" key="8">
    <source>
        <dbReference type="ARBA" id="ARBA00023779"/>
    </source>
</evidence>
<dbReference type="GO" id="GO:0033958">
    <property type="term" value="F:DNA-deoxyinosine glycosylase activity"/>
    <property type="evidence" value="ECO:0007669"/>
    <property type="project" value="InterPro"/>
</dbReference>
<dbReference type="Proteomes" id="UP000750197">
    <property type="component" value="Unassembled WGS sequence"/>
</dbReference>
<dbReference type="EMBL" id="JAGVSJ010000001">
    <property type="protein sequence ID" value="MBX8631054.1"/>
    <property type="molecule type" value="Genomic_DNA"/>
</dbReference>
<dbReference type="Proteomes" id="UP000716004">
    <property type="component" value="Unassembled WGS sequence"/>
</dbReference>
<dbReference type="AlphaFoldDB" id="A0A8J7YYN5"/>
<dbReference type="Gene3D" id="3.40.470.10">
    <property type="entry name" value="Uracil-DNA glycosylase-like domain"/>
    <property type="match status" value="1"/>
</dbReference>
<evidence type="ECO:0000256" key="1">
    <source>
        <dbReference type="ARBA" id="ARBA00022485"/>
    </source>
</evidence>
<evidence type="ECO:0000256" key="7">
    <source>
        <dbReference type="ARBA" id="ARBA00023204"/>
    </source>
</evidence>
<name>A0A8J7YYN5_9ARCH</name>
<comment type="caution">
    <text evidence="12">The sequence shown here is derived from an EMBL/GenBank/DDBJ whole genome shotgun (WGS) entry which is preliminary data.</text>
</comment>
<dbReference type="PANTHER" id="PTHR33693">
    <property type="entry name" value="TYPE-5 URACIL-DNA GLYCOSYLASE"/>
    <property type="match status" value="1"/>
</dbReference>
<accession>A0A8J7YYN5</accession>
<keyword evidence="7" id="KW-0234">DNA repair</keyword>
<evidence type="ECO:0000256" key="6">
    <source>
        <dbReference type="ARBA" id="ARBA00023014"/>
    </source>
</evidence>
<protein>
    <recommendedName>
        <fullName evidence="9">Type-5 uracil-DNA glycosylase</fullName>
    </recommendedName>
</protein>
<dbReference type="PANTHER" id="PTHR33693:SF3">
    <property type="entry name" value="TYPE-5 URACIL-DNA GLYCOSYLASE"/>
    <property type="match status" value="1"/>
</dbReference>
<dbReference type="GO" id="GO:0004844">
    <property type="term" value="F:uracil DNA N-glycosylase activity"/>
    <property type="evidence" value="ECO:0007669"/>
    <property type="project" value="InterPro"/>
</dbReference>
<reference evidence="12" key="1">
    <citation type="submission" date="2021-05" db="EMBL/GenBank/DDBJ databases">
        <title>Genomic insights into ecological role and evolution of a novel Thermoplasmata order Candidatus Sysuiplasmatales.</title>
        <authorList>
            <person name="Yuan Y."/>
        </authorList>
    </citation>
    <scope>NUCLEOTIDE SEQUENCE</scope>
    <source>
        <strain evidence="12">TUT19-bin139</strain>
        <strain evidence="11">YP2-bin.285</strain>
    </source>
</reference>
<feature type="domain" description="Uracil-DNA glycosylase-like" evidence="10">
    <location>
        <begin position="18"/>
        <end position="189"/>
    </location>
</feature>
<gene>
    <name evidence="11" type="ORF">J9259_00810</name>
    <name evidence="12" type="ORF">KIY12_08860</name>
</gene>
<sequence>MRKVKRFAEWTYWSKPVPGFGDPDAELVIIGLAPAAHGGNRTGRVFTGDLSAKFLVSCLYEAGFSNQPRSENIDDGLRLLNAYMLAAVRCVPPNNIPTREEALNCFPFLKREMRLLRKTRAVLLLGKFAFDSYIRFLKEEFGCEVSGMRFRHGAVYSVKGQPKMYVSYHPSPRNTNTGTLTRTMFIELLNRVKSEW</sequence>
<dbReference type="InterPro" id="IPR005122">
    <property type="entry name" value="Uracil-DNA_glycosylase-like"/>
</dbReference>
<evidence type="ECO:0000256" key="4">
    <source>
        <dbReference type="ARBA" id="ARBA00022801"/>
    </source>
</evidence>
<dbReference type="InterPro" id="IPR044147">
    <property type="entry name" value="UdgB-like"/>
</dbReference>
<evidence type="ECO:0000256" key="9">
    <source>
        <dbReference type="ARBA" id="ARBA00023887"/>
    </source>
</evidence>
<keyword evidence="5" id="KW-0408">Iron</keyword>
<dbReference type="GO" id="GO:0051539">
    <property type="term" value="F:4 iron, 4 sulfur cluster binding"/>
    <property type="evidence" value="ECO:0007669"/>
    <property type="project" value="UniProtKB-KW"/>
</dbReference>
<dbReference type="CDD" id="cd10031">
    <property type="entry name" value="UDG-F5_TTUDGB_like"/>
    <property type="match status" value="1"/>
</dbReference>
<evidence type="ECO:0000256" key="3">
    <source>
        <dbReference type="ARBA" id="ARBA00022763"/>
    </source>
</evidence>
<evidence type="ECO:0000256" key="2">
    <source>
        <dbReference type="ARBA" id="ARBA00022723"/>
    </source>
</evidence>
<dbReference type="InterPro" id="IPR036895">
    <property type="entry name" value="Uracil-DNA_glycosylase-like_sf"/>
</dbReference>
<organism evidence="12 13">
    <name type="scientific">Candidatus Sysuiplasma superficiale</name>
    <dbReference type="NCBI Taxonomy" id="2823368"/>
    <lineage>
        <taxon>Archaea</taxon>
        <taxon>Methanobacteriati</taxon>
        <taxon>Thermoplasmatota</taxon>
        <taxon>Thermoplasmata</taxon>
        <taxon>Candidatus Sysuiplasmatales</taxon>
        <taxon>Candidatus Sysuiplasmataceae</taxon>
        <taxon>Candidatus Sysuiplasma</taxon>
    </lineage>
</organism>
<dbReference type="Pfam" id="PF03167">
    <property type="entry name" value="UDG"/>
    <property type="match status" value="1"/>
</dbReference>
<keyword evidence="4" id="KW-0378">Hydrolase</keyword>
<evidence type="ECO:0000256" key="5">
    <source>
        <dbReference type="ARBA" id="ARBA00023004"/>
    </source>
</evidence>
<dbReference type="InterPro" id="IPR051536">
    <property type="entry name" value="UDG_Type-4/5"/>
</dbReference>
<evidence type="ECO:0000313" key="12">
    <source>
        <dbReference type="EMBL" id="MBX8644811.1"/>
    </source>
</evidence>
<keyword evidence="3" id="KW-0227">DNA damage</keyword>
<keyword evidence="2" id="KW-0479">Metal-binding</keyword>
<dbReference type="SUPFAM" id="SSF52141">
    <property type="entry name" value="Uracil-DNA glycosylase-like"/>
    <property type="match status" value="1"/>
</dbReference>
<keyword evidence="1" id="KW-0004">4Fe-4S</keyword>
<dbReference type="GO" id="GO:0006284">
    <property type="term" value="P:base-excision repair"/>
    <property type="evidence" value="ECO:0007669"/>
    <property type="project" value="InterPro"/>
</dbReference>
<evidence type="ECO:0000313" key="13">
    <source>
        <dbReference type="Proteomes" id="UP000750197"/>
    </source>
</evidence>
<evidence type="ECO:0000313" key="11">
    <source>
        <dbReference type="EMBL" id="MBX8631054.1"/>
    </source>
</evidence>
<dbReference type="SMART" id="SM00986">
    <property type="entry name" value="UDG"/>
    <property type="match status" value="1"/>
</dbReference>
<comment type="similarity">
    <text evidence="8">Belongs to the uracil-DNA glycosylase (UDG) superfamily. Type 5 (UDGb) family.</text>
</comment>
<proteinExistence type="inferred from homology"/>
<dbReference type="EMBL" id="JAHEAC010000106">
    <property type="protein sequence ID" value="MBX8644811.1"/>
    <property type="molecule type" value="Genomic_DNA"/>
</dbReference>
<evidence type="ECO:0000259" key="10">
    <source>
        <dbReference type="SMART" id="SM00986"/>
    </source>
</evidence>
<dbReference type="SMART" id="SM00987">
    <property type="entry name" value="UreE_C"/>
    <property type="match status" value="1"/>
</dbReference>